<dbReference type="Pfam" id="PF03331">
    <property type="entry name" value="LpxC"/>
    <property type="match status" value="1"/>
</dbReference>
<comment type="cofactor">
    <cofactor evidence="1 12">
        <name>Zn(2+)</name>
        <dbReference type="ChEBI" id="CHEBI:29105"/>
    </cofactor>
</comment>
<dbReference type="GO" id="GO:0046872">
    <property type="term" value="F:metal ion binding"/>
    <property type="evidence" value="ECO:0007669"/>
    <property type="project" value="UniProtKB-KW"/>
</dbReference>
<feature type="binding site" evidence="12">
    <location>
        <position position="267"/>
    </location>
    <ligand>
        <name>Zn(2+)</name>
        <dbReference type="ChEBI" id="CHEBI:29105"/>
    </ligand>
</feature>
<keyword evidence="10 12" id="KW-0443">Lipid metabolism</keyword>
<evidence type="ECO:0000256" key="2">
    <source>
        <dbReference type="ARBA" id="ARBA00002923"/>
    </source>
</evidence>
<dbReference type="OrthoDB" id="9802746at2"/>
<evidence type="ECO:0000256" key="7">
    <source>
        <dbReference type="ARBA" id="ARBA00022723"/>
    </source>
</evidence>
<keyword evidence="5 12" id="KW-0444">Lipid biosynthesis</keyword>
<keyword evidence="6 12" id="KW-0441">Lipid A biosynthesis</keyword>
<dbReference type="GO" id="GO:0016020">
    <property type="term" value="C:membrane"/>
    <property type="evidence" value="ECO:0007669"/>
    <property type="project" value="GOC"/>
</dbReference>
<comment type="function">
    <text evidence="2 12">Catalyzes the hydrolysis of UDP-3-O-myristoyl-N-acetylglucosamine to form UDP-3-O-myristoylglucosamine and acetate, the committed step in lipid A biosynthesis.</text>
</comment>
<proteinExistence type="inferred from homology"/>
<accession>A0A286G4U6</accession>
<organism evidence="14 15">
    <name type="scientific">Caenispirillum bisanense</name>
    <dbReference type="NCBI Taxonomy" id="414052"/>
    <lineage>
        <taxon>Bacteria</taxon>
        <taxon>Pseudomonadati</taxon>
        <taxon>Pseudomonadota</taxon>
        <taxon>Alphaproteobacteria</taxon>
        <taxon>Rhodospirillales</taxon>
        <taxon>Novispirillaceae</taxon>
        <taxon>Caenispirillum</taxon>
    </lineage>
</organism>
<evidence type="ECO:0000313" key="15">
    <source>
        <dbReference type="Proteomes" id="UP000219621"/>
    </source>
</evidence>
<evidence type="ECO:0000256" key="5">
    <source>
        <dbReference type="ARBA" id="ARBA00022516"/>
    </source>
</evidence>
<evidence type="ECO:0000256" key="6">
    <source>
        <dbReference type="ARBA" id="ARBA00022556"/>
    </source>
</evidence>
<dbReference type="EC" id="3.5.1.108" evidence="4 12"/>
<dbReference type="HAMAP" id="MF_00388">
    <property type="entry name" value="LpxC"/>
    <property type="match status" value="1"/>
</dbReference>
<dbReference type="EMBL" id="OCNJ01000001">
    <property type="protein sequence ID" value="SOD90523.1"/>
    <property type="molecule type" value="Genomic_DNA"/>
</dbReference>
<dbReference type="GO" id="GO:0103117">
    <property type="term" value="F:UDP-3-O-acyl-N-acetylglucosamine deacetylase activity"/>
    <property type="evidence" value="ECO:0007669"/>
    <property type="project" value="UniProtKB-UniRule"/>
</dbReference>
<evidence type="ECO:0000313" key="14">
    <source>
        <dbReference type="EMBL" id="SOD90523.1"/>
    </source>
</evidence>
<comment type="catalytic activity">
    <reaction evidence="11 12">
        <text>a UDP-3-O-[(3R)-3-hydroxyacyl]-N-acetyl-alpha-D-glucosamine + H2O = a UDP-3-O-[(3R)-3-hydroxyacyl]-alpha-D-glucosamine + acetate</text>
        <dbReference type="Rhea" id="RHEA:67816"/>
        <dbReference type="ChEBI" id="CHEBI:15377"/>
        <dbReference type="ChEBI" id="CHEBI:30089"/>
        <dbReference type="ChEBI" id="CHEBI:137740"/>
        <dbReference type="ChEBI" id="CHEBI:173225"/>
        <dbReference type="EC" id="3.5.1.108"/>
    </reaction>
</comment>
<evidence type="ECO:0000256" key="4">
    <source>
        <dbReference type="ARBA" id="ARBA00012745"/>
    </source>
</evidence>
<feature type="region of interest" description="Disordered" evidence="13">
    <location>
        <begin position="1"/>
        <end position="25"/>
    </location>
</feature>
<name>A0A286G4U6_9PROT</name>
<feature type="compositionally biased region" description="Basic and acidic residues" evidence="13">
    <location>
        <begin position="1"/>
        <end position="12"/>
    </location>
</feature>
<evidence type="ECO:0000256" key="13">
    <source>
        <dbReference type="SAM" id="MobiDB-lite"/>
    </source>
</evidence>
<evidence type="ECO:0000256" key="11">
    <source>
        <dbReference type="ARBA" id="ARBA00024535"/>
    </source>
</evidence>
<feature type="binding site" evidence="12">
    <location>
        <position position="263"/>
    </location>
    <ligand>
        <name>Zn(2+)</name>
        <dbReference type="ChEBI" id="CHEBI:29105"/>
    </ligand>
</feature>
<evidence type="ECO:0000256" key="9">
    <source>
        <dbReference type="ARBA" id="ARBA00022833"/>
    </source>
</evidence>
<comment type="similarity">
    <text evidence="12">Belongs to the LpxC family.</text>
</comment>
<dbReference type="PANTHER" id="PTHR33694">
    <property type="entry name" value="UDP-3-O-ACYL-N-ACETYLGLUCOSAMINE DEACETYLASE 1, MITOCHONDRIAL-RELATED"/>
    <property type="match status" value="1"/>
</dbReference>
<dbReference type="InterPro" id="IPR011334">
    <property type="entry name" value="UDP-acyl_GlcNac_deAcase_C"/>
</dbReference>
<feature type="active site" description="Proton donor" evidence="12">
    <location>
        <position position="290"/>
    </location>
</feature>
<dbReference type="NCBIfam" id="TIGR00325">
    <property type="entry name" value="lpxC"/>
    <property type="match status" value="1"/>
</dbReference>
<dbReference type="InterPro" id="IPR015870">
    <property type="entry name" value="UDP-acyl_N-AcGlcN_deAcase_N"/>
</dbReference>
<evidence type="ECO:0000256" key="3">
    <source>
        <dbReference type="ARBA" id="ARBA00005002"/>
    </source>
</evidence>
<evidence type="ECO:0000256" key="12">
    <source>
        <dbReference type="HAMAP-Rule" id="MF_00388"/>
    </source>
</evidence>
<keyword evidence="15" id="KW-1185">Reference proteome</keyword>
<dbReference type="Proteomes" id="UP000219621">
    <property type="component" value="Unassembled WGS sequence"/>
</dbReference>
<reference evidence="14 15" key="1">
    <citation type="submission" date="2017-09" db="EMBL/GenBank/DDBJ databases">
        <authorList>
            <person name="Ehlers B."/>
            <person name="Leendertz F.H."/>
        </authorList>
    </citation>
    <scope>NUCLEOTIDE SEQUENCE [LARGE SCALE GENOMIC DNA]</scope>
    <source>
        <strain evidence="14 15">USBA 140</strain>
    </source>
</reference>
<dbReference type="AlphaFoldDB" id="A0A286G4U6"/>
<dbReference type="InterPro" id="IPR004463">
    <property type="entry name" value="UDP-acyl_GlcNac_deAcase"/>
</dbReference>
<dbReference type="InterPro" id="IPR020568">
    <property type="entry name" value="Ribosomal_Su5_D2-typ_SF"/>
</dbReference>
<keyword evidence="8 12" id="KW-0378">Hydrolase</keyword>
<dbReference type="Gene3D" id="3.30.230.20">
    <property type="entry name" value="lpxc deacetylase, domain 1"/>
    <property type="match status" value="1"/>
</dbReference>
<dbReference type="GO" id="GO:0009245">
    <property type="term" value="P:lipid A biosynthetic process"/>
    <property type="evidence" value="ECO:0007669"/>
    <property type="project" value="UniProtKB-UniRule"/>
</dbReference>
<feature type="binding site" evidence="12">
    <location>
        <position position="105"/>
    </location>
    <ligand>
        <name>Zn(2+)</name>
        <dbReference type="ChEBI" id="CHEBI:29105"/>
    </ligand>
</feature>
<gene>
    <name evidence="12" type="primary">lpxC</name>
    <name evidence="14" type="ORF">SAMN05421508_101571</name>
</gene>
<protein>
    <recommendedName>
        <fullName evidence="4 12">UDP-3-O-acyl-N-acetylglucosamine deacetylase</fullName>
        <shortName evidence="12">UDP-3-O-acyl-GlcNAc deacetylase</shortName>
        <ecNumber evidence="4 12">3.5.1.108</ecNumber>
    </recommendedName>
    <alternativeName>
        <fullName evidence="12">UDP-3-O-[R-3-hydroxymyristoyl]-N-acetylglucosamine deacetylase</fullName>
    </alternativeName>
</protein>
<evidence type="ECO:0000256" key="8">
    <source>
        <dbReference type="ARBA" id="ARBA00022801"/>
    </source>
</evidence>
<evidence type="ECO:0000256" key="10">
    <source>
        <dbReference type="ARBA" id="ARBA00023098"/>
    </source>
</evidence>
<keyword evidence="9 12" id="KW-0862">Zinc</keyword>
<dbReference type="RefSeq" id="WP_097277449.1">
    <property type="nucleotide sequence ID" value="NZ_OCNJ01000001.1"/>
</dbReference>
<dbReference type="UniPathway" id="UPA00359">
    <property type="reaction ID" value="UER00478"/>
</dbReference>
<keyword evidence="7 12" id="KW-0479">Metal-binding</keyword>
<sequence>MFVENAREDIADRSAPTRGEDRPATYARQRTLKSAISCTGIALHSGQKVTMTLQPAPADTGIVFRRTDIAGRNAEIPALWNTVADSRLCTVIANDQGVTVATIEHLMAALAGCGLDNVVVELNGPEVPIMDGSSAPFVFLVECAGTVEQDATRKVIRIRREVAVRNGETVAALTPGRGGLTVDFEIDFTARAIGRQRDAFLVTPATFKQDIARARTFGMLEDIPKMRAAGLGLGGSLDNAVVVNDDQILNEDGLRFGNEFVRHKILDAVGDLALAGHAIVGRFHGVRSSHAHNNKLLRALFADRSAWTLEPLRADEAAGAAVPAAAAPVRLSA</sequence>
<comment type="pathway">
    <text evidence="3 12">Glycolipid biosynthesis; lipid IV(A) biosynthesis; lipid IV(A) from (3R)-3-hydroxytetradecanoyl-[acyl-carrier-protein] and UDP-N-acetyl-alpha-D-glucosamine: step 2/6.</text>
</comment>
<dbReference type="SUPFAM" id="SSF54211">
    <property type="entry name" value="Ribosomal protein S5 domain 2-like"/>
    <property type="match status" value="2"/>
</dbReference>
<dbReference type="PANTHER" id="PTHR33694:SF1">
    <property type="entry name" value="UDP-3-O-ACYL-N-ACETYLGLUCOSAMINE DEACETYLASE 1, MITOCHONDRIAL-RELATED"/>
    <property type="match status" value="1"/>
</dbReference>
<dbReference type="Gene3D" id="3.30.1700.10">
    <property type="entry name" value="lpxc deacetylase, domain 2"/>
    <property type="match status" value="1"/>
</dbReference>
<evidence type="ECO:0000256" key="1">
    <source>
        <dbReference type="ARBA" id="ARBA00001947"/>
    </source>
</evidence>